<evidence type="ECO:0000313" key="6">
    <source>
        <dbReference type="EMBL" id="CAH1164066.1"/>
    </source>
</evidence>
<organism evidence="6 7">
    <name type="scientific">Phaedon cochleariae</name>
    <name type="common">Mustard beetle</name>
    <dbReference type="NCBI Taxonomy" id="80249"/>
    <lineage>
        <taxon>Eukaryota</taxon>
        <taxon>Metazoa</taxon>
        <taxon>Ecdysozoa</taxon>
        <taxon>Arthropoda</taxon>
        <taxon>Hexapoda</taxon>
        <taxon>Insecta</taxon>
        <taxon>Pterygota</taxon>
        <taxon>Neoptera</taxon>
        <taxon>Endopterygota</taxon>
        <taxon>Coleoptera</taxon>
        <taxon>Polyphaga</taxon>
        <taxon>Cucujiformia</taxon>
        <taxon>Chrysomeloidea</taxon>
        <taxon>Chrysomelidae</taxon>
        <taxon>Chrysomelinae</taxon>
        <taxon>Chrysomelini</taxon>
        <taxon>Phaedon</taxon>
    </lineage>
</organism>
<dbReference type="OrthoDB" id="5835829at2759"/>
<dbReference type="Proteomes" id="UP001153737">
    <property type="component" value="Chromosome 4"/>
</dbReference>
<feature type="transmembrane region" description="Helical" evidence="5">
    <location>
        <begin position="467"/>
        <end position="491"/>
    </location>
</feature>
<reference evidence="6" key="1">
    <citation type="submission" date="2022-01" db="EMBL/GenBank/DDBJ databases">
        <authorList>
            <person name="King R."/>
        </authorList>
    </citation>
    <scope>NUCLEOTIDE SEQUENCE</scope>
</reference>
<dbReference type="FunFam" id="3.40.50.2000:FF:000050">
    <property type="entry name" value="UDP-glucuronosyltransferase"/>
    <property type="match status" value="1"/>
</dbReference>
<comment type="similarity">
    <text evidence="1 4">Belongs to the UDP-glycosyltransferase family.</text>
</comment>
<keyword evidence="5" id="KW-0732">Signal</keyword>
<keyword evidence="2 4" id="KW-0328">Glycosyltransferase</keyword>
<dbReference type="CDD" id="cd03784">
    <property type="entry name" value="GT1_Gtf-like"/>
    <property type="match status" value="1"/>
</dbReference>
<dbReference type="AlphaFoldDB" id="A0A9P0DR11"/>
<dbReference type="GO" id="GO:0015020">
    <property type="term" value="F:glucuronosyltransferase activity"/>
    <property type="evidence" value="ECO:0007669"/>
    <property type="project" value="UniProtKB-EC"/>
</dbReference>
<evidence type="ECO:0000256" key="1">
    <source>
        <dbReference type="ARBA" id="ARBA00009995"/>
    </source>
</evidence>
<keyword evidence="7" id="KW-1185">Reference proteome</keyword>
<keyword evidence="5" id="KW-0812">Transmembrane</keyword>
<comment type="subcellular location">
    <subcellularLocation>
        <location evidence="5">Membrane</location>
        <topology evidence="5">Single-pass membrane protein</topology>
    </subcellularLocation>
</comment>
<feature type="signal peptide" evidence="5">
    <location>
        <begin position="1"/>
        <end position="18"/>
    </location>
</feature>
<evidence type="ECO:0000313" key="7">
    <source>
        <dbReference type="Proteomes" id="UP001153737"/>
    </source>
</evidence>
<accession>A0A9P0DR11</accession>
<dbReference type="InterPro" id="IPR050271">
    <property type="entry name" value="UDP-glycosyltransferase"/>
</dbReference>
<dbReference type="InterPro" id="IPR002213">
    <property type="entry name" value="UDP_glucos_trans"/>
</dbReference>
<gene>
    <name evidence="6" type="ORF">PHAECO_LOCUS8269</name>
</gene>
<dbReference type="PANTHER" id="PTHR48043:SF159">
    <property type="entry name" value="EG:EG0003.4 PROTEIN-RELATED"/>
    <property type="match status" value="1"/>
</dbReference>
<dbReference type="EMBL" id="OU896710">
    <property type="protein sequence ID" value="CAH1164066.1"/>
    <property type="molecule type" value="Genomic_DNA"/>
</dbReference>
<comment type="catalytic activity">
    <reaction evidence="5">
        <text>glucuronate acceptor + UDP-alpha-D-glucuronate = acceptor beta-D-glucuronoside + UDP + H(+)</text>
        <dbReference type="Rhea" id="RHEA:21032"/>
        <dbReference type="ChEBI" id="CHEBI:15378"/>
        <dbReference type="ChEBI" id="CHEBI:58052"/>
        <dbReference type="ChEBI" id="CHEBI:58223"/>
        <dbReference type="ChEBI" id="CHEBI:132367"/>
        <dbReference type="ChEBI" id="CHEBI:132368"/>
        <dbReference type="EC" id="2.4.1.17"/>
    </reaction>
</comment>
<dbReference type="EC" id="2.4.1.17" evidence="5"/>
<protein>
    <recommendedName>
        <fullName evidence="5">UDP-glucuronosyltransferase</fullName>
        <ecNumber evidence="5">2.4.1.17</ecNumber>
    </recommendedName>
</protein>
<dbReference type="InterPro" id="IPR035595">
    <property type="entry name" value="UDP_glycos_trans_CS"/>
</dbReference>
<feature type="chain" id="PRO_5040534434" description="UDP-glucuronosyltransferase" evidence="5">
    <location>
        <begin position="19"/>
        <end position="512"/>
    </location>
</feature>
<dbReference type="GO" id="GO:0016020">
    <property type="term" value="C:membrane"/>
    <property type="evidence" value="ECO:0007669"/>
    <property type="project" value="UniProtKB-SubCell"/>
</dbReference>
<evidence type="ECO:0000256" key="5">
    <source>
        <dbReference type="RuleBase" id="RU362059"/>
    </source>
</evidence>
<evidence type="ECO:0000256" key="2">
    <source>
        <dbReference type="ARBA" id="ARBA00022676"/>
    </source>
</evidence>
<evidence type="ECO:0000256" key="3">
    <source>
        <dbReference type="ARBA" id="ARBA00022679"/>
    </source>
</evidence>
<dbReference type="Pfam" id="PF00201">
    <property type="entry name" value="UDPGT"/>
    <property type="match status" value="1"/>
</dbReference>
<reference evidence="6" key="2">
    <citation type="submission" date="2022-10" db="EMBL/GenBank/DDBJ databases">
        <authorList>
            <consortium name="ENA_rothamsted_submissions"/>
            <consortium name="culmorum"/>
            <person name="King R."/>
        </authorList>
    </citation>
    <scope>NUCLEOTIDE SEQUENCE</scope>
</reference>
<proteinExistence type="inferred from homology"/>
<keyword evidence="3 4" id="KW-0808">Transferase</keyword>
<dbReference type="SUPFAM" id="SSF53756">
    <property type="entry name" value="UDP-Glycosyltransferase/glycogen phosphorylase"/>
    <property type="match status" value="1"/>
</dbReference>
<name>A0A9P0DR11_PHACE</name>
<keyword evidence="5" id="KW-0472">Membrane</keyword>
<dbReference type="Gene3D" id="3.40.50.2000">
    <property type="entry name" value="Glycogen Phosphorylase B"/>
    <property type="match status" value="2"/>
</dbReference>
<keyword evidence="5" id="KW-1133">Transmembrane helix</keyword>
<dbReference type="PROSITE" id="PS00375">
    <property type="entry name" value="UDPGT"/>
    <property type="match status" value="1"/>
</dbReference>
<evidence type="ECO:0000256" key="4">
    <source>
        <dbReference type="RuleBase" id="RU003718"/>
    </source>
</evidence>
<dbReference type="PANTHER" id="PTHR48043">
    <property type="entry name" value="EG:EG0003.4 PROTEIN-RELATED"/>
    <property type="match status" value="1"/>
</dbReference>
<sequence>MMFKFSLAIFLLAPIVSSSRILGIIPTPSYSHQIAFHSIWKALALKGHDVVVITTDPVGDKNVTNLREIDVHSSYKYADEIHNNIENLTPLNIIRSYQNSLNKAVDNQLREPLVRNLIKGSETFDVVLVESMCPEYLAFAELYNTPKILVGSMETQSIVHAAMGNTIHPILYPEYFLPYYGELGFFERFVSSIFLLYVNYYRIQELFPVKDLMVKKHFGDSIPPISQMLKDVDMLLLNVNPVLEPVRPHGPNTIYYGGGVHLREAEPLPEDLKTYLDSATEGAIYISFGTHVNHHALKPEKISVIIETVRDLPYKILWKSDMEYVPEDIGNVKLIKWAPQQDVLRHPNIKLFITQGGLQSLEEAVFSHVPMVVLPFFGDQMRNAKRIVAKGIGQTVQHNPNLVKADFRSAIDEVITNQSYKENVKKLATLARDQPMVGVDTVIWWVEYVIRNRGAKHFKNAIVDLPLYQYFFLDVIAVIVVVISILVYLVWKLTTSLKRKLFGRGEERVKLD</sequence>